<feature type="transmembrane region" description="Helical" evidence="8">
    <location>
        <begin position="24"/>
        <end position="46"/>
    </location>
</feature>
<name>A0A0M2NI43_9FIRM</name>
<dbReference type="SUPFAM" id="SSF161098">
    <property type="entry name" value="MetI-like"/>
    <property type="match status" value="1"/>
</dbReference>
<proteinExistence type="inferred from homology"/>
<evidence type="ECO:0000313" key="11">
    <source>
        <dbReference type="Proteomes" id="UP000034076"/>
    </source>
</evidence>
<feature type="transmembrane region" description="Helical" evidence="8">
    <location>
        <begin position="118"/>
        <end position="140"/>
    </location>
</feature>
<dbReference type="STRING" id="270498.CHK_2155"/>
<dbReference type="InterPro" id="IPR035906">
    <property type="entry name" value="MetI-like_sf"/>
</dbReference>
<protein>
    <submittedName>
        <fullName evidence="10">Spermidine Putrescine ABC transporter permease component PotB</fullName>
    </submittedName>
</protein>
<keyword evidence="3 8" id="KW-0813">Transport</keyword>
<dbReference type="RefSeq" id="WP_052740523.1">
    <property type="nucleotide sequence ID" value="NZ_CAUERS010000120.1"/>
</dbReference>
<evidence type="ECO:0000256" key="1">
    <source>
        <dbReference type="ARBA" id="ARBA00004651"/>
    </source>
</evidence>
<dbReference type="PANTHER" id="PTHR42929">
    <property type="entry name" value="INNER MEMBRANE ABC TRANSPORTER PERMEASE PROTEIN YDCU-RELATED-RELATED"/>
    <property type="match status" value="1"/>
</dbReference>
<feature type="transmembrane region" description="Helical" evidence="8">
    <location>
        <begin position="265"/>
        <end position="287"/>
    </location>
</feature>
<evidence type="ECO:0000256" key="5">
    <source>
        <dbReference type="ARBA" id="ARBA00022692"/>
    </source>
</evidence>
<keyword evidence="5 8" id="KW-0812">Transmembrane</keyword>
<reference evidence="10 11" key="1">
    <citation type="submission" date="2015-04" db="EMBL/GenBank/DDBJ databases">
        <title>Draft genome sequence of bacteremic isolate Catabacter hongkongensis type strain HKU16T.</title>
        <authorList>
            <person name="Lau S.K."/>
            <person name="Teng J.L."/>
            <person name="Huang Y."/>
            <person name="Curreem S.O."/>
            <person name="Tsui S.K."/>
            <person name="Woo P.C."/>
        </authorList>
    </citation>
    <scope>NUCLEOTIDE SEQUENCE [LARGE SCALE GENOMIC DNA]</scope>
    <source>
        <strain evidence="10 11">HKU16</strain>
    </source>
</reference>
<keyword evidence="7 8" id="KW-0472">Membrane</keyword>
<dbReference type="Proteomes" id="UP000034076">
    <property type="component" value="Unassembled WGS sequence"/>
</dbReference>
<evidence type="ECO:0000256" key="8">
    <source>
        <dbReference type="RuleBase" id="RU363032"/>
    </source>
</evidence>
<comment type="similarity">
    <text evidence="2">Belongs to the binding-protein-dependent transport system permease family. CysTW subfamily.</text>
</comment>
<comment type="caution">
    <text evidence="10">The sequence shown here is derived from an EMBL/GenBank/DDBJ whole genome shotgun (WGS) entry which is preliminary data.</text>
</comment>
<dbReference type="PANTHER" id="PTHR42929:SF1">
    <property type="entry name" value="INNER MEMBRANE ABC TRANSPORTER PERMEASE PROTEIN YDCU-RELATED"/>
    <property type="match status" value="1"/>
</dbReference>
<evidence type="ECO:0000256" key="7">
    <source>
        <dbReference type="ARBA" id="ARBA00023136"/>
    </source>
</evidence>
<dbReference type="Gene3D" id="1.10.3720.10">
    <property type="entry name" value="MetI-like"/>
    <property type="match status" value="1"/>
</dbReference>
<dbReference type="InterPro" id="IPR000515">
    <property type="entry name" value="MetI-like"/>
</dbReference>
<comment type="subcellular location">
    <subcellularLocation>
        <location evidence="1 8">Cell membrane</location>
        <topology evidence="1 8">Multi-pass membrane protein</topology>
    </subcellularLocation>
</comment>
<evidence type="ECO:0000256" key="3">
    <source>
        <dbReference type="ARBA" id="ARBA00022448"/>
    </source>
</evidence>
<dbReference type="EMBL" id="LAYJ01000112">
    <property type="protein sequence ID" value="KKI50092.1"/>
    <property type="molecule type" value="Genomic_DNA"/>
</dbReference>
<accession>A0A0M2NI43</accession>
<organism evidence="10 11">
    <name type="scientific">Christensenella hongkongensis</name>
    <dbReference type="NCBI Taxonomy" id="270498"/>
    <lineage>
        <taxon>Bacteria</taxon>
        <taxon>Bacillati</taxon>
        <taxon>Bacillota</taxon>
        <taxon>Clostridia</taxon>
        <taxon>Christensenellales</taxon>
        <taxon>Christensenellaceae</taxon>
        <taxon>Christensenella</taxon>
    </lineage>
</organism>
<dbReference type="AlphaFoldDB" id="A0A0M2NI43"/>
<feature type="transmembrane region" description="Helical" evidence="8">
    <location>
        <begin position="215"/>
        <end position="241"/>
    </location>
</feature>
<feature type="transmembrane region" description="Helical" evidence="8">
    <location>
        <begin position="160"/>
        <end position="187"/>
    </location>
</feature>
<dbReference type="Pfam" id="PF00528">
    <property type="entry name" value="BPD_transp_1"/>
    <property type="match status" value="1"/>
</dbReference>
<evidence type="ECO:0000313" key="10">
    <source>
        <dbReference type="EMBL" id="KKI50092.1"/>
    </source>
</evidence>
<dbReference type="OrthoDB" id="9807047at2"/>
<keyword evidence="4" id="KW-1003">Cell membrane</keyword>
<evidence type="ECO:0000256" key="6">
    <source>
        <dbReference type="ARBA" id="ARBA00022989"/>
    </source>
</evidence>
<dbReference type="CDD" id="cd06261">
    <property type="entry name" value="TM_PBP2"/>
    <property type="match status" value="1"/>
</dbReference>
<feature type="domain" description="ABC transmembrane type-1" evidence="9">
    <location>
        <begin position="81"/>
        <end position="288"/>
    </location>
</feature>
<keyword evidence="6 8" id="KW-1133">Transmembrane helix</keyword>
<evidence type="ECO:0000256" key="4">
    <source>
        <dbReference type="ARBA" id="ARBA00022475"/>
    </source>
</evidence>
<evidence type="ECO:0000256" key="2">
    <source>
        <dbReference type="ARBA" id="ARBA00007069"/>
    </source>
</evidence>
<sequence length="299" mass="33240">MKSSKQPERMVLENNGNPGRFKRFLMGVPISAWMILFVLLPLFIALRYSFYLKVGGQIDQSAFSADNYIEFFTNPIYIPIFIKTLLYSLLVAGIALGLGYPLAYFVSRKMKRFRNQAYLMVLVPLWVSYLVRIIAWRTILGKVGLINSVLMGLGIVQEPVSWLIYSPFAVVITLVHLTLPFVFIPIFNSLEKIPKNLLSAASDLGANSRRTFTNVIFPLSLPGVLNGFTMAFVIALGDYIIPKQLGGTSMTMMGSLIADQFGNAYNWPLGSALGFILFTVAIVILALSTKLTKSEGNLE</sequence>
<dbReference type="GO" id="GO:0055085">
    <property type="term" value="P:transmembrane transport"/>
    <property type="evidence" value="ECO:0007669"/>
    <property type="project" value="InterPro"/>
</dbReference>
<keyword evidence="11" id="KW-1185">Reference proteome</keyword>
<gene>
    <name evidence="10" type="ORF">CHK_2155</name>
</gene>
<dbReference type="GO" id="GO:0005886">
    <property type="term" value="C:plasma membrane"/>
    <property type="evidence" value="ECO:0007669"/>
    <property type="project" value="UniProtKB-SubCell"/>
</dbReference>
<feature type="transmembrane region" description="Helical" evidence="8">
    <location>
        <begin position="85"/>
        <end position="106"/>
    </location>
</feature>
<evidence type="ECO:0000259" key="9">
    <source>
        <dbReference type="PROSITE" id="PS50928"/>
    </source>
</evidence>
<dbReference type="PROSITE" id="PS50928">
    <property type="entry name" value="ABC_TM1"/>
    <property type="match status" value="1"/>
</dbReference>